<proteinExistence type="predicted"/>
<evidence type="ECO:0000313" key="4">
    <source>
        <dbReference type="EMBL" id="TXR56883.1"/>
    </source>
</evidence>
<sequence>MLLRHGATEWSSSGRHTGSTDVPLTDQGEQQARAAAAVLGRVLRAEPVLVATSPRQRARETARLAGLGVPVGDGGLGGGEAVVWEDLAEWDYGAYEGLTTPQIREQRGDDWRVFRDGVAPGGPGQPPGEQLDQVAARCARVLERVRGDLSGGDVVLVAHGHVLRVLAAVWLEADPAAGAQLLLDTAAVCVLDTEHGVPGVRRWNLTPDLLA</sequence>
<dbReference type="PANTHER" id="PTHR48100">
    <property type="entry name" value="BROAD-SPECIFICITY PHOSPHATASE YOR283W-RELATED"/>
    <property type="match status" value="1"/>
</dbReference>
<name>A0A5C8ZIE4_9ACTN</name>
<dbReference type="PANTHER" id="PTHR48100:SF15">
    <property type="entry name" value="SEDOHEPTULOSE 1,7-BISPHOSPHATASE"/>
    <property type="match status" value="1"/>
</dbReference>
<dbReference type="PIRSF" id="PIRSF000709">
    <property type="entry name" value="6PFK_2-Ptase"/>
    <property type="match status" value="1"/>
</dbReference>
<feature type="compositionally biased region" description="Polar residues" evidence="3">
    <location>
        <begin position="9"/>
        <end position="22"/>
    </location>
</feature>
<dbReference type="Pfam" id="PF00300">
    <property type="entry name" value="His_Phos_1"/>
    <property type="match status" value="1"/>
</dbReference>
<dbReference type="SUPFAM" id="SSF53254">
    <property type="entry name" value="Phosphoglycerate mutase-like"/>
    <property type="match status" value="1"/>
</dbReference>
<dbReference type="InterPro" id="IPR050275">
    <property type="entry name" value="PGM_Phosphatase"/>
</dbReference>
<dbReference type="GO" id="GO:0101006">
    <property type="term" value="F:protein histidine phosphatase activity"/>
    <property type="evidence" value="ECO:0007669"/>
    <property type="project" value="TreeGrafter"/>
</dbReference>
<dbReference type="InterPro" id="IPR029033">
    <property type="entry name" value="His_PPase_superfam"/>
</dbReference>
<evidence type="ECO:0000313" key="5">
    <source>
        <dbReference type="Proteomes" id="UP000321234"/>
    </source>
</evidence>
<dbReference type="SMART" id="SM00855">
    <property type="entry name" value="PGAM"/>
    <property type="match status" value="1"/>
</dbReference>
<evidence type="ECO:0000256" key="2">
    <source>
        <dbReference type="PIRSR" id="PIRSR613078-2"/>
    </source>
</evidence>
<dbReference type="GO" id="GO:0070297">
    <property type="term" value="P:regulation of phosphorelay signal transduction system"/>
    <property type="evidence" value="ECO:0007669"/>
    <property type="project" value="TreeGrafter"/>
</dbReference>
<dbReference type="OrthoDB" id="4697614at2"/>
<reference evidence="4 5" key="1">
    <citation type="submission" date="2019-07" db="EMBL/GenBank/DDBJ databases">
        <title>Quadrisphaera sp. strain DD2A genome sequencing and assembly.</title>
        <authorList>
            <person name="Kim I."/>
        </authorList>
    </citation>
    <scope>NUCLEOTIDE SEQUENCE [LARGE SCALE GENOMIC DNA]</scope>
    <source>
        <strain evidence="4 5">DD2A</strain>
    </source>
</reference>
<feature type="active site" description="Proton donor/acceptor" evidence="1">
    <location>
        <position position="89"/>
    </location>
</feature>
<keyword evidence="5" id="KW-1185">Reference proteome</keyword>
<evidence type="ECO:0000256" key="1">
    <source>
        <dbReference type="PIRSR" id="PIRSR613078-1"/>
    </source>
</evidence>
<feature type="active site" description="Tele-phosphohistidine intermediate" evidence="1">
    <location>
        <position position="5"/>
    </location>
</feature>
<dbReference type="CDD" id="cd07067">
    <property type="entry name" value="HP_PGM_like"/>
    <property type="match status" value="1"/>
</dbReference>
<dbReference type="Gene3D" id="3.40.50.1240">
    <property type="entry name" value="Phosphoglycerate mutase-like"/>
    <property type="match status" value="1"/>
</dbReference>
<dbReference type="InterPro" id="IPR013078">
    <property type="entry name" value="His_Pase_superF_clade-1"/>
</dbReference>
<evidence type="ECO:0000256" key="3">
    <source>
        <dbReference type="SAM" id="MobiDB-lite"/>
    </source>
</evidence>
<feature type="binding site" evidence="2">
    <location>
        <begin position="89"/>
        <end position="92"/>
    </location>
    <ligand>
        <name>substrate</name>
    </ligand>
</feature>
<dbReference type="EMBL" id="VKAC01000004">
    <property type="protein sequence ID" value="TXR56883.1"/>
    <property type="molecule type" value="Genomic_DNA"/>
</dbReference>
<organism evidence="4 5">
    <name type="scientific">Quadrisphaera setariae</name>
    <dbReference type="NCBI Taxonomy" id="2593304"/>
    <lineage>
        <taxon>Bacteria</taxon>
        <taxon>Bacillati</taxon>
        <taxon>Actinomycetota</taxon>
        <taxon>Actinomycetes</taxon>
        <taxon>Kineosporiales</taxon>
        <taxon>Kineosporiaceae</taxon>
        <taxon>Quadrisphaera</taxon>
    </lineage>
</organism>
<gene>
    <name evidence="4" type="ORF">FMM08_07885</name>
</gene>
<feature type="region of interest" description="Disordered" evidence="3">
    <location>
        <begin position="1"/>
        <end position="24"/>
    </location>
</feature>
<feature type="binding site" evidence="2">
    <location>
        <begin position="17"/>
        <end position="18"/>
    </location>
    <ligand>
        <name>substrate</name>
    </ligand>
</feature>
<feature type="binding site" evidence="2">
    <location>
        <position position="57"/>
    </location>
    <ligand>
        <name>substrate</name>
    </ligand>
</feature>
<comment type="caution">
    <text evidence="4">The sequence shown here is derived from an EMBL/GenBank/DDBJ whole genome shotgun (WGS) entry which is preliminary data.</text>
</comment>
<dbReference type="AlphaFoldDB" id="A0A5C8ZIE4"/>
<protein>
    <submittedName>
        <fullName evidence="4">Histidine phosphatase family protein</fullName>
    </submittedName>
</protein>
<dbReference type="Proteomes" id="UP000321234">
    <property type="component" value="Unassembled WGS sequence"/>
</dbReference>
<accession>A0A5C8ZIE4</accession>